<evidence type="ECO:0000313" key="2">
    <source>
        <dbReference type="EMBL" id="MEQ2317025.1"/>
    </source>
</evidence>
<feature type="region of interest" description="Disordered" evidence="1">
    <location>
        <begin position="1"/>
        <end position="262"/>
    </location>
</feature>
<feature type="compositionally biased region" description="Basic residues" evidence="1">
    <location>
        <begin position="200"/>
        <end position="213"/>
    </location>
</feature>
<name>A0ABV1AFR7_9TELE</name>
<feature type="compositionally biased region" description="Pro residues" evidence="1">
    <location>
        <begin position="99"/>
        <end position="109"/>
    </location>
</feature>
<proteinExistence type="predicted"/>
<evidence type="ECO:0000256" key="1">
    <source>
        <dbReference type="SAM" id="MobiDB-lite"/>
    </source>
</evidence>
<accession>A0ABV1AFR7</accession>
<comment type="caution">
    <text evidence="2">The sequence shown here is derived from an EMBL/GenBank/DDBJ whole genome shotgun (WGS) entry which is preliminary data.</text>
</comment>
<feature type="compositionally biased region" description="Basic residues" evidence="1">
    <location>
        <begin position="230"/>
        <end position="246"/>
    </location>
</feature>
<organism evidence="2 3">
    <name type="scientific">Ameca splendens</name>
    <dbReference type="NCBI Taxonomy" id="208324"/>
    <lineage>
        <taxon>Eukaryota</taxon>
        <taxon>Metazoa</taxon>
        <taxon>Chordata</taxon>
        <taxon>Craniata</taxon>
        <taxon>Vertebrata</taxon>
        <taxon>Euteleostomi</taxon>
        <taxon>Actinopterygii</taxon>
        <taxon>Neopterygii</taxon>
        <taxon>Teleostei</taxon>
        <taxon>Neoteleostei</taxon>
        <taxon>Acanthomorphata</taxon>
        <taxon>Ovalentaria</taxon>
        <taxon>Atherinomorphae</taxon>
        <taxon>Cyprinodontiformes</taxon>
        <taxon>Goodeidae</taxon>
        <taxon>Ameca</taxon>
    </lineage>
</organism>
<gene>
    <name evidence="2" type="ORF">AMECASPLE_038579</name>
</gene>
<evidence type="ECO:0000313" key="3">
    <source>
        <dbReference type="Proteomes" id="UP001469553"/>
    </source>
</evidence>
<sequence length="262" mass="29466">MIRREGLRGKMLSQGASSPADPNRHPRSQSSNKGRRHRHIHRVKDAQTIGPRPPGAARQSSRPCDAPPRPPPCPRKRHQPNKQKGGKERPQHTQQRGHTPPPDAEPPTFMPAKQKRRSQAKLQFPPQQHHTSFHTLVRGTNPKHTPPTRNHPADKQTPPQHKAERPDATAKPSDARPAVQNTEARAATQRTTTPTPQHAKQQRTVRSHQHPKWKPCTEPTPCKCVPTSPPKKKPPAKVHPHEKKTHSIQVQEHAQPQCPCLK</sequence>
<keyword evidence="3" id="KW-1185">Reference proteome</keyword>
<reference evidence="2 3" key="1">
    <citation type="submission" date="2021-06" db="EMBL/GenBank/DDBJ databases">
        <authorList>
            <person name="Palmer J.M."/>
        </authorList>
    </citation>
    <scope>NUCLEOTIDE SEQUENCE [LARGE SCALE GENOMIC DNA]</scope>
    <source>
        <strain evidence="2 3">AS_MEX2019</strain>
        <tissue evidence="2">Muscle</tissue>
    </source>
</reference>
<dbReference type="Proteomes" id="UP001469553">
    <property type="component" value="Unassembled WGS sequence"/>
</dbReference>
<feature type="compositionally biased region" description="Low complexity" evidence="1">
    <location>
        <begin position="184"/>
        <end position="197"/>
    </location>
</feature>
<dbReference type="EMBL" id="JAHRIP010091864">
    <property type="protein sequence ID" value="MEQ2317025.1"/>
    <property type="molecule type" value="Genomic_DNA"/>
</dbReference>
<feature type="compositionally biased region" description="Basic residues" evidence="1">
    <location>
        <begin position="33"/>
        <end position="42"/>
    </location>
</feature>
<feature type="compositionally biased region" description="Polar residues" evidence="1">
    <location>
        <begin position="125"/>
        <end position="134"/>
    </location>
</feature>
<protein>
    <submittedName>
        <fullName evidence="2">Uncharacterized protein</fullName>
    </submittedName>
</protein>